<dbReference type="GO" id="GO:0015288">
    <property type="term" value="F:porin activity"/>
    <property type="evidence" value="ECO:0007669"/>
    <property type="project" value="TreeGrafter"/>
</dbReference>
<dbReference type="InterPro" id="IPR023614">
    <property type="entry name" value="Porin_dom_sf"/>
</dbReference>
<dbReference type="GO" id="GO:0016020">
    <property type="term" value="C:membrane"/>
    <property type="evidence" value="ECO:0007669"/>
    <property type="project" value="InterPro"/>
</dbReference>
<gene>
    <name evidence="4" type="ORF">ALO43_05166</name>
</gene>
<name>A0AA40TTV3_9PSED</name>
<dbReference type="Pfam" id="PF03573">
    <property type="entry name" value="OprD"/>
    <property type="match status" value="1"/>
</dbReference>
<sequence length="470" mass="50053">MPPTKNRKSRPDKKAGGTAQNLLKTKGAITMRVMKWSAIALAVTAASAQLATAAPFVSDQAEAKGFVEGSTLDLKLRNYYYNRDKKAGAADDRDWTQGIWANFSTGYTQGTIGVGVEAFAYAGVKLWGPDKYSGSGNLITDSAGNNEDTQSKAGGAVKFRVSKTELKVGDMQPTSPVFGVGGSRLLPQTASGISLQSSELKGLDVEAGHFYSGTSQDDTSHGGGIFANYAGVEAKSADFAGGKYAITDSLGVAFYAAKLEDIWDQYYGNVNYALPLGGDQSLAFDANIYRTVDEGSAKAGSISNTAFSGSAAYSFLAAHTVTLAFQKINGDTPFDYIGIGDNNRGGDSIFLNNSIQYSDFNGPGEKSWQARYDLNMTPYGVPGLSFMTRYIKGTDIDGTKTPAGSAYAGLYGADGEHHETNLEAKYVVQTGPAKDLSFRARQAWHRANADQGEGDVNEFRLIVDYPISIL</sequence>
<keyword evidence="2" id="KW-0813">Transport</keyword>
<dbReference type="Gene3D" id="2.40.160.10">
    <property type="entry name" value="Porin"/>
    <property type="match status" value="1"/>
</dbReference>
<comment type="similarity">
    <text evidence="1">Belongs to the outer membrane porin (Opr) (TC 1.B.25) family.</text>
</comment>
<evidence type="ECO:0000256" key="3">
    <source>
        <dbReference type="ARBA" id="ARBA00022729"/>
    </source>
</evidence>
<dbReference type="PANTHER" id="PTHR34596">
    <property type="entry name" value="CHITOPORIN"/>
    <property type="match status" value="1"/>
</dbReference>
<dbReference type="EMBL" id="LJRO01000362">
    <property type="protein sequence ID" value="KPY95049.1"/>
    <property type="molecule type" value="Genomic_DNA"/>
</dbReference>
<evidence type="ECO:0000256" key="1">
    <source>
        <dbReference type="ARBA" id="ARBA00009075"/>
    </source>
</evidence>
<dbReference type="InterPro" id="IPR005318">
    <property type="entry name" value="OM_porin_bac"/>
</dbReference>
<protein>
    <submittedName>
        <fullName evidence="4">Porin D</fullName>
    </submittedName>
</protein>
<keyword evidence="3" id="KW-0732">Signal</keyword>
<evidence type="ECO:0000313" key="4">
    <source>
        <dbReference type="EMBL" id="KPY95049.1"/>
    </source>
</evidence>
<evidence type="ECO:0000256" key="2">
    <source>
        <dbReference type="ARBA" id="ARBA00022448"/>
    </source>
</evidence>
<evidence type="ECO:0000313" key="5">
    <source>
        <dbReference type="Proteomes" id="UP000050523"/>
    </source>
</evidence>
<dbReference type="Proteomes" id="UP000050523">
    <property type="component" value="Unassembled WGS sequence"/>
</dbReference>
<dbReference type="PANTHER" id="PTHR34596:SF2">
    <property type="entry name" value="CHITOPORIN"/>
    <property type="match status" value="1"/>
</dbReference>
<reference evidence="4 5" key="1">
    <citation type="submission" date="2015-09" db="EMBL/GenBank/DDBJ databases">
        <title>Genome announcement of multiple Pseudomonas syringae strains.</title>
        <authorList>
            <person name="Thakur S."/>
            <person name="Wang P.W."/>
            <person name="Gong Y."/>
            <person name="Weir B.S."/>
            <person name="Guttman D.S."/>
        </authorList>
    </citation>
    <scope>NUCLEOTIDE SEQUENCE [LARGE SCALE GENOMIC DNA]</scope>
    <source>
        <strain evidence="4 5">ICMP9151</strain>
    </source>
</reference>
<comment type="caution">
    <text evidence="4">The sequence shown here is derived from an EMBL/GenBank/DDBJ whole genome shotgun (WGS) entry which is preliminary data.</text>
</comment>
<accession>A0AA40TTV3</accession>
<proteinExistence type="inferred from homology"/>
<dbReference type="AlphaFoldDB" id="A0AA40TTV3"/>
<organism evidence="4 5">
    <name type="scientific">Pseudomonas tremae</name>
    <dbReference type="NCBI Taxonomy" id="200454"/>
    <lineage>
        <taxon>Bacteria</taxon>
        <taxon>Pseudomonadati</taxon>
        <taxon>Pseudomonadota</taxon>
        <taxon>Gammaproteobacteria</taxon>
        <taxon>Pseudomonadales</taxon>
        <taxon>Pseudomonadaceae</taxon>
        <taxon>Pseudomonas</taxon>
    </lineage>
</organism>